<dbReference type="GeneID" id="25730465"/>
<accession>A0A0D2MIT7</accession>
<dbReference type="Pfam" id="PF17432">
    <property type="entry name" value="DUF3458_C"/>
    <property type="match status" value="1"/>
</dbReference>
<keyword evidence="4" id="KW-0378">Hydrolase</keyword>
<keyword evidence="1 4" id="KW-0645">Protease</keyword>
<dbReference type="Gene3D" id="1.25.50.10">
    <property type="entry name" value="Peptidase M1, alanyl aminopeptidase, C-terminal domain"/>
    <property type="match status" value="1"/>
</dbReference>
<organism evidence="4 5">
    <name type="scientific">Monoraphidium neglectum</name>
    <dbReference type="NCBI Taxonomy" id="145388"/>
    <lineage>
        <taxon>Eukaryota</taxon>
        <taxon>Viridiplantae</taxon>
        <taxon>Chlorophyta</taxon>
        <taxon>core chlorophytes</taxon>
        <taxon>Chlorophyceae</taxon>
        <taxon>CS clade</taxon>
        <taxon>Sphaeropleales</taxon>
        <taxon>Selenastraceae</taxon>
        <taxon>Monoraphidium</taxon>
    </lineage>
</organism>
<dbReference type="GO" id="GO:0016285">
    <property type="term" value="F:alanyl aminopeptidase activity"/>
    <property type="evidence" value="ECO:0007669"/>
    <property type="project" value="UniProtKB-EC"/>
</dbReference>
<sequence>MQNLLRPQSTHASCQVGLLGPDGKDLPLRLKGGSGDLGTTTVLRCDKATNTFVFEGVASEPVPSLLRDFSAPVKMVVEGQSDEQLVFLFANDSDEFNRWDAGQRLATKLILELYAAAARANADSASAASVAAAADAAGGVSPALVGAFRAVLTATDIDGSYKAMAVTLPSVSEIVDAIPQADPVLAYQVRHYVNARLASALRPELEALVAANDDDPAAPFVFDASSAARRAAKNKALGLLSFLEDEAVTADLLKR</sequence>
<proteinExistence type="predicted"/>
<evidence type="ECO:0000259" key="2">
    <source>
        <dbReference type="Pfam" id="PF11940"/>
    </source>
</evidence>
<dbReference type="InterPro" id="IPR035414">
    <property type="entry name" value="Peptidase_M1_pepN_Ig-like"/>
</dbReference>
<name>A0A0D2MIT7_9CHLO</name>
<dbReference type="STRING" id="145388.A0A0D2MIT7"/>
<dbReference type="InterPro" id="IPR012779">
    <property type="entry name" value="Peptidase_M1_pepN"/>
</dbReference>
<dbReference type="PANTHER" id="PTHR46322:SF1">
    <property type="entry name" value="PUROMYCIN-SENSITIVE AMINOPEPTIDASE"/>
    <property type="match status" value="1"/>
</dbReference>
<dbReference type="InterPro" id="IPR038438">
    <property type="entry name" value="PepN_Ig-like_sf"/>
</dbReference>
<dbReference type="InterPro" id="IPR037144">
    <property type="entry name" value="Peptidase_M1_pepN_C_sf"/>
</dbReference>
<dbReference type="EMBL" id="KK103809">
    <property type="protein sequence ID" value="KIY94920.1"/>
    <property type="molecule type" value="Genomic_DNA"/>
</dbReference>
<evidence type="ECO:0000259" key="3">
    <source>
        <dbReference type="Pfam" id="PF17432"/>
    </source>
</evidence>
<dbReference type="EC" id="3.4.11.2" evidence="4"/>
<feature type="domain" description="Peptidase M1 alanyl aminopeptidase C-terminal" evidence="3">
    <location>
        <begin position="82"/>
        <end position="253"/>
    </location>
</feature>
<gene>
    <name evidence="4" type="ORF">MNEG_13042</name>
</gene>
<dbReference type="RefSeq" id="XP_013893940.1">
    <property type="nucleotide sequence ID" value="XM_014038486.1"/>
</dbReference>
<dbReference type="Gene3D" id="2.60.40.1840">
    <property type="match status" value="1"/>
</dbReference>
<reference evidence="4 5" key="1">
    <citation type="journal article" date="2013" name="BMC Genomics">
        <title>Reconstruction of the lipid metabolism for the microalga Monoraphidium neglectum from its genome sequence reveals characteristics suitable for biofuel production.</title>
        <authorList>
            <person name="Bogen C."/>
            <person name="Al-Dilaimi A."/>
            <person name="Albersmeier A."/>
            <person name="Wichmann J."/>
            <person name="Grundmann M."/>
            <person name="Rupp O."/>
            <person name="Lauersen K.J."/>
            <person name="Blifernez-Klassen O."/>
            <person name="Kalinowski J."/>
            <person name="Goesmann A."/>
            <person name="Mussgnug J.H."/>
            <person name="Kruse O."/>
        </authorList>
    </citation>
    <scope>NUCLEOTIDE SEQUENCE [LARGE SCALE GENOMIC DNA]</scope>
    <source>
        <strain evidence="4 5">SAG 48.87</strain>
    </source>
</reference>
<feature type="domain" description="Peptidase M1 alanyl aminopeptidase Ig-like fold" evidence="2">
    <location>
        <begin position="14"/>
        <end position="75"/>
    </location>
</feature>
<evidence type="ECO:0000313" key="5">
    <source>
        <dbReference type="Proteomes" id="UP000054498"/>
    </source>
</evidence>
<dbReference type="KEGG" id="mng:MNEG_13042"/>
<keyword evidence="5" id="KW-1185">Reference proteome</keyword>
<dbReference type="GO" id="GO:0008270">
    <property type="term" value="F:zinc ion binding"/>
    <property type="evidence" value="ECO:0007669"/>
    <property type="project" value="InterPro"/>
</dbReference>
<dbReference type="Pfam" id="PF11940">
    <property type="entry name" value="DUF3458"/>
    <property type="match status" value="1"/>
</dbReference>
<evidence type="ECO:0000256" key="1">
    <source>
        <dbReference type="ARBA" id="ARBA00022438"/>
    </source>
</evidence>
<dbReference type="InterPro" id="IPR024601">
    <property type="entry name" value="Peptidase_M1_pepN_C"/>
</dbReference>
<keyword evidence="1 4" id="KW-0031">Aminopeptidase</keyword>
<protein>
    <submittedName>
        <fullName evidence="4">Aminopeptidase N</fullName>
        <ecNumber evidence="4">3.4.11.2</ecNumber>
    </submittedName>
</protein>
<evidence type="ECO:0000313" key="4">
    <source>
        <dbReference type="EMBL" id="KIY94920.1"/>
    </source>
</evidence>
<dbReference type="PANTHER" id="PTHR46322">
    <property type="entry name" value="PUROMYCIN-SENSITIVE AMINOPEPTIDASE"/>
    <property type="match status" value="1"/>
</dbReference>
<dbReference type="AlphaFoldDB" id="A0A0D2MIT7"/>
<dbReference type="Proteomes" id="UP000054498">
    <property type="component" value="Unassembled WGS sequence"/>
</dbReference>
<dbReference type="OrthoDB" id="539176at2759"/>